<evidence type="ECO:0000313" key="3">
    <source>
        <dbReference type="Proteomes" id="UP000279959"/>
    </source>
</evidence>
<dbReference type="Proteomes" id="UP000279959">
    <property type="component" value="Chromosome"/>
</dbReference>
<organism evidence="2 3">
    <name type="scientific">Sphingobium amiense</name>
    <dbReference type="NCBI Taxonomy" id="135719"/>
    <lineage>
        <taxon>Bacteria</taxon>
        <taxon>Pseudomonadati</taxon>
        <taxon>Pseudomonadota</taxon>
        <taxon>Alphaproteobacteria</taxon>
        <taxon>Sphingomonadales</taxon>
        <taxon>Sphingomonadaceae</taxon>
        <taxon>Sphingobium</taxon>
    </lineage>
</organism>
<keyword evidence="1" id="KW-0472">Membrane</keyword>
<feature type="transmembrane region" description="Helical" evidence="1">
    <location>
        <begin position="12"/>
        <end position="36"/>
    </location>
</feature>
<dbReference type="InterPro" id="IPR029044">
    <property type="entry name" value="Nucleotide-diphossugar_trans"/>
</dbReference>
<dbReference type="KEGG" id="sami:SAMIE_1016470"/>
<dbReference type="EMBL" id="AP018664">
    <property type="protein sequence ID" value="BBD98146.1"/>
    <property type="molecule type" value="Genomic_DNA"/>
</dbReference>
<dbReference type="Pfam" id="PF13641">
    <property type="entry name" value="Glyco_tranf_2_3"/>
    <property type="match status" value="1"/>
</dbReference>
<protein>
    <submittedName>
        <fullName evidence="2">Uncharacterized protein</fullName>
    </submittedName>
</protein>
<accession>A0A494W466</accession>
<keyword evidence="1" id="KW-1133">Transmembrane helix</keyword>
<name>A0A494W466_9SPHN</name>
<evidence type="ECO:0000256" key="1">
    <source>
        <dbReference type="SAM" id="Phobius"/>
    </source>
</evidence>
<keyword evidence="1" id="KW-0812">Transmembrane</keyword>
<gene>
    <name evidence="2" type="ORF">SAMIE_1016470</name>
</gene>
<dbReference type="SUPFAM" id="SSF53448">
    <property type="entry name" value="Nucleotide-diphospho-sugar transferases"/>
    <property type="match status" value="1"/>
</dbReference>
<sequence length="207" mass="22536">MATALGVAYHELLLFAAIGFAIGGIDDLLVDGLFIVRKLWRDSTVYVRHPRMTSDRLPPSAAPGRIAVFIPAWQESEVIGAMLAHALHQWRDADCTLFVGVYPNDPATAAAVEGAAAGSDKVVLCITPRPGPTTKADCLNALWRAMRRREALDGTSFKAVLLHDAEHVVAVVNRLATQSRVGQVYGQTHHGYKSRFRNEARLPLCAL</sequence>
<reference evidence="2 3" key="1">
    <citation type="submission" date="2018-05" db="EMBL/GenBank/DDBJ databases">
        <title>Complete Genome Sequence of the Nonylphenol-Degrading Bacterium Sphingobium amiense DSM 16289T.</title>
        <authorList>
            <person name="Ootsuka M."/>
            <person name="Nishizawa T."/>
            <person name="Ohta H."/>
        </authorList>
    </citation>
    <scope>NUCLEOTIDE SEQUENCE [LARGE SCALE GENOMIC DNA]</scope>
    <source>
        <strain evidence="2 3">DSM 16289</strain>
    </source>
</reference>
<evidence type="ECO:0000313" key="2">
    <source>
        <dbReference type="EMBL" id="BBD98146.1"/>
    </source>
</evidence>
<keyword evidence="3" id="KW-1185">Reference proteome</keyword>
<dbReference type="RefSeq" id="WP_066704174.1">
    <property type="nucleotide sequence ID" value="NZ_AP018664.1"/>
</dbReference>
<dbReference type="AlphaFoldDB" id="A0A494W466"/>
<proteinExistence type="predicted"/>